<evidence type="ECO:0000256" key="1">
    <source>
        <dbReference type="ARBA" id="ARBA00004167"/>
    </source>
</evidence>
<evidence type="ECO:0000256" key="4">
    <source>
        <dbReference type="ARBA" id="ARBA00023136"/>
    </source>
</evidence>
<accession>A0A0C2Z053</accession>
<dbReference type="HOGENOM" id="CLU_612591_0_0_1"/>
<feature type="region of interest" description="Disordered" evidence="5">
    <location>
        <begin position="183"/>
        <end position="209"/>
    </location>
</feature>
<keyword evidence="4 6" id="KW-0472">Membrane</keyword>
<dbReference type="GO" id="GO:0016020">
    <property type="term" value="C:membrane"/>
    <property type="evidence" value="ECO:0007669"/>
    <property type="project" value="UniProtKB-SubCell"/>
</dbReference>
<feature type="region of interest" description="Disordered" evidence="5">
    <location>
        <begin position="242"/>
        <end position="361"/>
    </location>
</feature>
<proteinExistence type="predicted"/>
<keyword evidence="7" id="KW-0732">Signal</keyword>
<evidence type="ECO:0000256" key="7">
    <source>
        <dbReference type="SAM" id="SignalP"/>
    </source>
</evidence>
<dbReference type="PANTHER" id="PTHR15549">
    <property type="entry name" value="PAIRED IMMUNOGLOBULIN-LIKE TYPE 2 RECEPTOR"/>
    <property type="match status" value="1"/>
</dbReference>
<evidence type="ECO:0000256" key="2">
    <source>
        <dbReference type="ARBA" id="ARBA00022692"/>
    </source>
</evidence>
<dbReference type="InterPro" id="IPR051694">
    <property type="entry name" value="Immunoregulatory_rcpt-like"/>
</dbReference>
<sequence>MTSLAQSLVFTLLAFLQPSYADYYIDDTNSTLNYSSGPKAAWGAFNASYSISLLLPNETYMTVDGFACYNHTYRYAACFSTDDCILSIPFTGSGITIYVYQSGPVGINASFSVDGANAQTQVLGAPPAPAYAIANVSMFDIQQLLSGPHTASLTVNDLFGSYSGMIWDYAYVNETLVTTLPPETTTSASTSSSSSASTTSSTSSPSHSDTGTIVGGVLGGIALVLISVIAALCFRRKKRQNKIDLSTDADPRPFDPHALYDPPYTGAQSAHSPDIGHNTTQNSTSPSSPPLVPNRRHPSVEQISGPNVISPFPSSQGSSSSGRDRKRLLEVSNDGSSLGQFSPDDGRPAPSSTSPRSDIPQSLTDEQADFITGLYNNDVPAAAVARVIERMLADRHAGVREWQRELGVARTASFATTAPPSYDLINQS</sequence>
<evidence type="ECO:0000313" key="8">
    <source>
        <dbReference type="EMBL" id="KIM55198.1"/>
    </source>
</evidence>
<feature type="signal peptide" evidence="7">
    <location>
        <begin position="1"/>
        <end position="21"/>
    </location>
</feature>
<dbReference type="Proteomes" id="UP000053989">
    <property type="component" value="Unassembled WGS sequence"/>
</dbReference>
<dbReference type="STRING" id="1036808.A0A0C2Z053"/>
<evidence type="ECO:0000313" key="9">
    <source>
        <dbReference type="Proteomes" id="UP000053989"/>
    </source>
</evidence>
<dbReference type="AlphaFoldDB" id="A0A0C2Z053"/>
<evidence type="ECO:0000256" key="5">
    <source>
        <dbReference type="SAM" id="MobiDB-lite"/>
    </source>
</evidence>
<dbReference type="OrthoDB" id="2872628at2759"/>
<comment type="subcellular location">
    <subcellularLocation>
        <location evidence="1">Membrane</location>
        <topology evidence="1">Single-pass membrane protein</topology>
    </subcellularLocation>
</comment>
<reference evidence="8 9" key="1">
    <citation type="submission" date="2014-04" db="EMBL/GenBank/DDBJ databases">
        <authorList>
            <consortium name="DOE Joint Genome Institute"/>
            <person name="Kuo A."/>
            <person name="Kohler A."/>
            <person name="Nagy L.G."/>
            <person name="Floudas D."/>
            <person name="Copeland A."/>
            <person name="Barry K.W."/>
            <person name="Cichocki N."/>
            <person name="Veneault-Fourrey C."/>
            <person name="LaButti K."/>
            <person name="Lindquist E.A."/>
            <person name="Lipzen A."/>
            <person name="Lundell T."/>
            <person name="Morin E."/>
            <person name="Murat C."/>
            <person name="Sun H."/>
            <person name="Tunlid A."/>
            <person name="Henrissat B."/>
            <person name="Grigoriev I.V."/>
            <person name="Hibbett D.S."/>
            <person name="Martin F."/>
            <person name="Nordberg H.P."/>
            <person name="Cantor M.N."/>
            <person name="Hua S.X."/>
        </authorList>
    </citation>
    <scope>NUCLEOTIDE SEQUENCE [LARGE SCALE GENOMIC DNA]</scope>
    <source>
        <strain evidence="8 9">Foug A</strain>
    </source>
</reference>
<feature type="compositionally biased region" description="Polar residues" evidence="5">
    <location>
        <begin position="350"/>
        <end position="361"/>
    </location>
</feature>
<gene>
    <name evidence="8" type="ORF">SCLCIDRAFT_1221343</name>
</gene>
<dbReference type="CDD" id="cd12087">
    <property type="entry name" value="TM_EGFR-like"/>
    <property type="match status" value="1"/>
</dbReference>
<organism evidence="8 9">
    <name type="scientific">Scleroderma citrinum Foug A</name>
    <dbReference type="NCBI Taxonomy" id="1036808"/>
    <lineage>
        <taxon>Eukaryota</taxon>
        <taxon>Fungi</taxon>
        <taxon>Dikarya</taxon>
        <taxon>Basidiomycota</taxon>
        <taxon>Agaricomycotina</taxon>
        <taxon>Agaricomycetes</taxon>
        <taxon>Agaricomycetidae</taxon>
        <taxon>Boletales</taxon>
        <taxon>Sclerodermatineae</taxon>
        <taxon>Sclerodermataceae</taxon>
        <taxon>Scleroderma</taxon>
    </lineage>
</organism>
<evidence type="ECO:0000256" key="3">
    <source>
        <dbReference type="ARBA" id="ARBA00022989"/>
    </source>
</evidence>
<protein>
    <submittedName>
        <fullName evidence="8">Uncharacterized protein</fullName>
    </submittedName>
</protein>
<keyword evidence="2 6" id="KW-0812">Transmembrane</keyword>
<feature type="chain" id="PRO_5002171885" evidence="7">
    <location>
        <begin position="22"/>
        <end position="428"/>
    </location>
</feature>
<evidence type="ECO:0000256" key="6">
    <source>
        <dbReference type="SAM" id="Phobius"/>
    </source>
</evidence>
<reference evidence="9" key="2">
    <citation type="submission" date="2015-01" db="EMBL/GenBank/DDBJ databases">
        <title>Evolutionary Origins and Diversification of the Mycorrhizal Mutualists.</title>
        <authorList>
            <consortium name="DOE Joint Genome Institute"/>
            <consortium name="Mycorrhizal Genomics Consortium"/>
            <person name="Kohler A."/>
            <person name="Kuo A."/>
            <person name="Nagy L.G."/>
            <person name="Floudas D."/>
            <person name="Copeland A."/>
            <person name="Barry K.W."/>
            <person name="Cichocki N."/>
            <person name="Veneault-Fourrey C."/>
            <person name="LaButti K."/>
            <person name="Lindquist E.A."/>
            <person name="Lipzen A."/>
            <person name="Lundell T."/>
            <person name="Morin E."/>
            <person name="Murat C."/>
            <person name="Riley R."/>
            <person name="Ohm R."/>
            <person name="Sun H."/>
            <person name="Tunlid A."/>
            <person name="Henrissat B."/>
            <person name="Grigoriev I.V."/>
            <person name="Hibbett D.S."/>
            <person name="Martin F."/>
        </authorList>
    </citation>
    <scope>NUCLEOTIDE SEQUENCE [LARGE SCALE GENOMIC DNA]</scope>
    <source>
        <strain evidence="9">Foug A</strain>
    </source>
</reference>
<name>A0A0C2Z053_9AGAM</name>
<dbReference type="InParanoid" id="A0A0C2Z053"/>
<dbReference type="EMBL" id="KN822139">
    <property type="protein sequence ID" value="KIM55198.1"/>
    <property type="molecule type" value="Genomic_DNA"/>
</dbReference>
<dbReference type="GO" id="GO:0071944">
    <property type="term" value="C:cell periphery"/>
    <property type="evidence" value="ECO:0007669"/>
    <property type="project" value="UniProtKB-ARBA"/>
</dbReference>
<feature type="compositionally biased region" description="Low complexity" evidence="5">
    <location>
        <begin position="310"/>
        <end position="321"/>
    </location>
</feature>
<dbReference type="PANTHER" id="PTHR15549:SF30">
    <property type="entry name" value="MID2 DOMAIN-CONTAINING PROTEIN"/>
    <property type="match status" value="1"/>
</dbReference>
<feature type="transmembrane region" description="Helical" evidence="6">
    <location>
        <begin position="213"/>
        <end position="234"/>
    </location>
</feature>
<feature type="compositionally biased region" description="Low complexity" evidence="5">
    <location>
        <begin position="184"/>
        <end position="204"/>
    </location>
</feature>
<dbReference type="Gene3D" id="2.60.120.260">
    <property type="entry name" value="Galactose-binding domain-like"/>
    <property type="match status" value="1"/>
</dbReference>
<keyword evidence="9" id="KW-1185">Reference proteome</keyword>
<keyword evidence="3 6" id="KW-1133">Transmembrane helix</keyword>